<name>U9SWC9_RHIID</name>
<dbReference type="EMBL" id="KI301235">
    <property type="protein sequence ID" value="ERZ95455.1"/>
    <property type="molecule type" value="Genomic_DNA"/>
</dbReference>
<sequence length="115" mass="13629">MSREFHITARVFITGRYSPTSRRRTRSKSNLSSHYSGQYCTSFHLDPQVYELQTGKTRRTGFCGAVYKSLGYLDVFFIRNTTEINNGLIRTRDFVLKSFSLFHYQRRIHVRVHVR</sequence>
<protein>
    <submittedName>
        <fullName evidence="1">Uncharacterized protein</fullName>
    </submittedName>
</protein>
<proteinExistence type="predicted"/>
<evidence type="ECO:0000313" key="1">
    <source>
        <dbReference type="EMBL" id="ERZ95455.1"/>
    </source>
</evidence>
<accession>U9SWC9</accession>
<dbReference type="HOGENOM" id="CLU_2110277_0_0_1"/>
<dbReference type="AlphaFoldDB" id="U9SWC9"/>
<reference evidence="1" key="1">
    <citation type="submission" date="2013-07" db="EMBL/GenBank/DDBJ databases">
        <title>The genome of an arbuscular mycorrhizal fungus provides insights into the evolution of the oldest plant symbiosis.</title>
        <authorList>
            <consortium name="DOE Joint Genome Institute"/>
            <person name="Tisserant E."/>
            <person name="Malbreil M."/>
            <person name="Kuo A."/>
            <person name="Kohler A."/>
            <person name="Symeonidi A."/>
            <person name="Balestrini R."/>
            <person name="Charron P."/>
            <person name="Duensing N."/>
            <person name="Frei-dit-Frey N."/>
            <person name="Gianinazzi-Pearson V."/>
            <person name="Gilbert B."/>
            <person name="Handa Y."/>
            <person name="Hijri M."/>
            <person name="Kaul R."/>
            <person name="Kawaguchi M."/>
            <person name="Krajinski F."/>
            <person name="Lammers P."/>
            <person name="Lapierre D."/>
            <person name="Masclaux F.G."/>
            <person name="Murat C."/>
            <person name="Morin E."/>
            <person name="Ndikumana S."/>
            <person name="Pagni M."/>
            <person name="Petitpierre D."/>
            <person name="Requena N."/>
            <person name="Rosikiewicz P."/>
            <person name="Riley R."/>
            <person name="Saito K."/>
            <person name="San Clemente H."/>
            <person name="Shapiro H."/>
            <person name="van Tuinen D."/>
            <person name="Becard G."/>
            <person name="Bonfante P."/>
            <person name="Paszkowski U."/>
            <person name="Shachar-Hill Y."/>
            <person name="Young J.P."/>
            <person name="Sanders I.R."/>
            <person name="Henrissat B."/>
            <person name="Rensing S.A."/>
            <person name="Grigoriev I.V."/>
            <person name="Corradi N."/>
            <person name="Roux C."/>
            <person name="Martin F."/>
        </authorList>
    </citation>
    <scope>NUCLEOTIDE SEQUENCE</scope>
    <source>
        <strain evidence="1">DAOM 197198</strain>
    </source>
</reference>
<gene>
    <name evidence="1" type="ORF">GLOINDRAFT_13614</name>
</gene>
<organism evidence="1">
    <name type="scientific">Rhizophagus irregularis (strain DAOM 181602 / DAOM 197198 / MUCL 43194)</name>
    <name type="common">Arbuscular mycorrhizal fungus</name>
    <name type="synonym">Glomus intraradices</name>
    <dbReference type="NCBI Taxonomy" id="747089"/>
    <lineage>
        <taxon>Eukaryota</taxon>
        <taxon>Fungi</taxon>
        <taxon>Fungi incertae sedis</taxon>
        <taxon>Mucoromycota</taxon>
        <taxon>Glomeromycotina</taxon>
        <taxon>Glomeromycetes</taxon>
        <taxon>Glomerales</taxon>
        <taxon>Glomeraceae</taxon>
        <taxon>Rhizophagus</taxon>
    </lineage>
</organism>